<dbReference type="AlphaFoldDB" id="A0A1G2TZY3"/>
<dbReference type="GO" id="GO:0006412">
    <property type="term" value="P:translation"/>
    <property type="evidence" value="ECO:0007669"/>
    <property type="project" value="UniProtKB-UniRule"/>
</dbReference>
<evidence type="ECO:0000313" key="6">
    <source>
        <dbReference type="EMBL" id="OHB02861.1"/>
    </source>
</evidence>
<comment type="caution">
    <text evidence="6">The sequence shown here is derived from an EMBL/GenBank/DDBJ whole genome shotgun (WGS) entry which is preliminary data.</text>
</comment>
<evidence type="ECO:0000256" key="5">
    <source>
        <dbReference type="HAMAP-Rule" id="MF_00362"/>
    </source>
</evidence>
<dbReference type="GO" id="GO:1990904">
    <property type="term" value="C:ribonucleoprotein complex"/>
    <property type="evidence" value="ECO:0007669"/>
    <property type="project" value="UniProtKB-KW"/>
</dbReference>
<dbReference type="GO" id="GO:0005840">
    <property type="term" value="C:ribosome"/>
    <property type="evidence" value="ECO:0007669"/>
    <property type="project" value="UniProtKB-KW"/>
</dbReference>
<evidence type="ECO:0000256" key="2">
    <source>
        <dbReference type="ARBA" id="ARBA00022980"/>
    </source>
</evidence>
<keyword evidence="5" id="KW-0699">rRNA-binding</keyword>
<comment type="function">
    <text evidence="5">Forms part of the ribosomal stalk, playing a central role in the interaction of the ribosome with GTP-bound translation factors.</text>
</comment>
<dbReference type="InterPro" id="IPR001790">
    <property type="entry name" value="Ribosomal_uL10"/>
</dbReference>
<gene>
    <name evidence="5" type="primary">rplJ</name>
    <name evidence="6" type="ORF">A3B14_02410</name>
</gene>
<sequence>MALTKEKKAKIISHLKGFLGKSKSVVFVNFRGLTVAMVSELRRVLKSAGVKYYVAKKTLTRIALKDSKIPGEQPELPGELAIVYGDDIMAPSREINEFIKKFPENLKILGGIFDGRFMNQPEMVEIAAIPALPVLYGKFVNIINSPIQRFVIGLSEIAKAKN</sequence>
<keyword evidence="2 5" id="KW-0689">Ribosomal protein</keyword>
<dbReference type="HAMAP" id="MF_00362">
    <property type="entry name" value="Ribosomal_uL10"/>
    <property type="match status" value="1"/>
</dbReference>
<proteinExistence type="inferred from homology"/>
<evidence type="ECO:0000256" key="4">
    <source>
        <dbReference type="ARBA" id="ARBA00035202"/>
    </source>
</evidence>
<organism evidence="6 7">
    <name type="scientific">Candidatus Zambryskibacteria bacterium RIFCSPLOWO2_01_FULL_45_21</name>
    <dbReference type="NCBI Taxonomy" id="1802761"/>
    <lineage>
        <taxon>Bacteria</taxon>
        <taxon>Candidatus Zambryskiibacteriota</taxon>
    </lineage>
</organism>
<dbReference type="EMBL" id="MHWE01000025">
    <property type="protein sequence ID" value="OHB02861.1"/>
    <property type="molecule type" value="Genomic_DNA"/>
</dbReference>
<dbReference type="GO" id="GO:0070180">
    <property type="term" value="F:large ribosomal subunit rRNA binding"/>
    <property type="evidence" value="ECO:0007669"/>
    <property type="project" value="UniProtKB-UniRule"/>
</dbReference>
<reference evidence="6 7" key="1">
    <citation type="journal article" date="2016" name="Nat. Commun.">
        <title>Thousands of microbial genomes shed light on interconnected biogeochemical processes in an aquifer system.</title>
        <authorList>
            <person name="Anantharaman K."/>
            <person name="Brown C.T."/>
            <person name="Hug L.A."/>
            <person name="Sharon I."/>
            <person name="Castelle C.J."/>
            <person name="Probst A.J."/>
            <person name="Thomas B.C."/>
            <person name="Singh A."/>
            <person name="Wilkins M.J."/>
            <person name="Karaoz U."/>
            <person name="Brodie E.L."/>
            <person name="Williams K.H."/>
            <person name="Hubbard S.S."/>
            <person name="Banfield J.F."/>
        </authorList>
    </citation>
    <scope>NUCLEOTIDE SEQUENCE [LARGE SCALE GENOMIC DNA]</scope>
</reference>
<keyword evidence="5" id="KW-0694">RNA-binding</keyword>
<dbReference type="InterPro" id="IPR047865">
    <property type="entry name" value="Ribosomal_uL10_bac_type"/>
</dbReference>
<dbReference type="Pfam" id="PF00466">
    <property type="entry name" value="Ribosomal_L10"/>
    <property type="match status" value="1"/>
</dbReference>
<dbReference type="InterPro" id="IPR043141">
    <property type="entry name" value="Ribosomal_uL10-like_sf"/>
</dbReference>
<comment type="subunit">
    <text evidence="5">Part of the ribosomal stalk of the 50S ribosomal subunit. The N-terminus interacts with L11 and the large rRNA to form the base of the stalk. The C-terminus forms an elongated spine to which L12 dimers bind in a sequential fashion forming a multimeric L10(L12)X complex.</text>
</comment>
<keyword evidence="3 5" id="KW-0687">Ribonucleoprotein</keyword>
<dbReference type="Gene3D" id="3.30.70.1730">
    <property type="match status" value="1"/>
</dbReference>
<accession>A0A1G2TZY3</accession>
<dbReference type="InterPro" id="IPR022973">
    <property type="entry name" value="Ribosomal_uL10_bac"/>
</dbReference>
<evidence type="ECO:0000313" key="7">
    <source>
        <dbReference type="Proteomes" id="UP000176800"/>
    </source>
</evidence>
<dbReference type="SUPFAM" id="SSF160369">
    <property type="entry name" value="Ribosomal protein L10-like"/>
    <property type="match status" value="1"/>
</dbReference>
<protein>
    <recommendedName>
        <fullName evidence="4 5">Large ribosomal subunit protein uL10</fullName>
    </recommendedName>
</protein>
<dbReference type="CDD" id="cd05797">
    <property type="entry name" value="Ribosomal_L10"/>
    <property type="match status" value="1"/>
</dbReference>
<evidence type="ECO:0000256" key="1">
    <source>
        <dbReference type="ARBA" id="ARBA00008889"/>
    </source>
</evidence>
<dbReference type="NCBIfam" id="NF000955">
    <property type="entry name" value="PRK00099.1-1"/>
    <property type="match status" value="1"/>
</dbReference>
<evidence type="ECO:0000256" key="3">
    <source>
        <dbReference type="ARBA" id="ARBA00023274"/>
    </source>
</evidence>
<name>A0A1G2TZY3_9BACT</name>
<dbReference type="Proteomes" id="UP000176800">
    <property type="component" value="Unassembled WGS sequence"/>
</dbReference>
<dbReference type="PANTHER" id="PTHR11560">
    <property type="entry name" value="39S RIBOSOMAL PROTEIN L10, MITOCHONDRIAL"/>
    <property type="match status" value="1"/>
</dbReference>
<comment type="similarity">
    <text evidence="1 5">Belongs to the universal ribosomal protein uL10 family.</text>
</comment>